<comment type="similarity">
    <text evidence="2">Belongs to the AOR/FOR family.</text>
</comment>
<reference evidence="10 11" key="1">
    <citation type="journal article" date="2016" name="Nat. Commun.">
        <title>Thousands of microbial genomes shed light on interconnected biogeochemical processes in an aquifer system.</title>
        <authorList>
            <person name="Anantharaman K."/>
            <person name="Brown C.T."/>
            <person name="Hug L.A."/>
            <person name="Sharon I."/>
            <person name="Castelle C.J."/>
            <person name="Probst A.J."/>
            <person name="Thomas B.C."/>
            <person name="Singh A."/>
            <person name="Wilkins M.J."/>
            <person name="Karaoz U."/>
            <person name="Brodie E.L."/>
            <person name="Williams K.H."/>
            <person name="Hubbard S.S."/>
            <person name="Banfield J.F."/>
        </authorList>
    </citation>
    <scope>NUCLEOTIDE SEQUENCE [LARGE SCALE GENOMIC DNA]</scope>
</reference>
<dbReference type="SUPFAM" id="SSF56228">
    <property type="entry name" value="Aldehyde ferredoxin oxidoreductase, N-terminal domain"/>
    <property type="match status" value="1"/>
</dbReference>
<dbReference type="GO" id="GO:0046872">
    <property type="term" value="F:metal ion binding"/>
    <property type="evidence" value="ECO:0007669"/>
    <property type="project" value="UniProtKB-KW"/>
</dbReference>
<dbReference type="GO" id="GO:0009055">
    <property type="term" value="F:electron transfer activity"/>
    <property type="evidence" value="ECO:0007669"/>
    <property type="project" value="InterPro"/>
</dbReference>
<accession>A0A1F2WFA6</accession>
<dbReference type="InterPro" id="IPR001203">
    <property type="entry name" value="OxRdtase_Ald_Fedxn_C"/>
</dbReference>
<evidence type="ECO:0000256" key="1">
    <source>
        <dbReference type="ARBA" id="ARBA00001966"/>
    </source>
</evidence>
<evidence type="ECO:0000259" key="9">
    <source>
        <dbReference type="SMART" id="SM00790"/>
    </source>
</evidence>
<dbReference type="Gene3D" id="3.60.9.10">
    <property type="entry name" value="Aldehyde ferredoxin oxidoreductase, N-terminal domain"/>
    <property type="match status" value="1"/>
</dbReference>
<proteinExistence type="inferred from homology"/>
<dbReference type="InterPro" id="IPR013984">
    <property type="entry name" value="Ald_Fedxn_OxRdtase_dom2"/>
</dbReference>
<dbReference type="PANTHER" id="PTHR30038:SF7">
    <property type="entry name" value="TUNGSTEN-CONTAINING GLYCERALDEHYDE-3-PHOSPHATE:FERREDOXIN OXIDOREDUCTASE"/>
    <property type="match status" value="1"/>
</dbReference>
<dbReference type="AlphaFoldDB" id="A0A1F2WFA6"/>
<dbReference type="Pfam" id="PF01314">
    <property type="entry name" value="AFOR_C"/>
    <property type="match status" value="1"/>
</dbReference>
<name>A0A1F2WFA6_9ACTN</name>
<evidence type="ECO:0000256" key="4">
    <source>
        <dbReference type="ARBA" id="ARBA00022723"/>
    </source>
</evidence>
<sequence length="618" mass="66820">MVYGNMGKVLEVDLTAGTTAEIEPDEEVYRDYIGGAGLAAKLLYDCGNLQAGPLDPDNLLIFAAGPLTGIGFSGSSRLSVGARSPLTGIWGQASCGGNFGPELKRCGYDAIIFKGKAEKPVYLILGEDSAELAPAGDLWGKDTYETTDILKERHGHNHKVLAIGPASENGVLYGSIVNDKGHLFGRAGMGTVMGSKNLKAISAQGSKKMAVKDQQKVDELSKIYQVYIERGGMARALRSFGTANNMEAKMIEGDVPSRNWGLGIWLEGGEKLSGIALDEEVITGHSNCRGCGVKCKPVVEVEEGRYQMEEGPGPEYETLGAFGTLLMNSNIESVCKINDFCNRMGLDTITGGATFAWAMDCYENGLMKPEDFDGVKLEWGDIDTVIEMLPKVVAKEGKLGELLAKGSRAAAAEIGQGSEKFLTDSKGLEAPMHDPRLDWGNALAYAVSVRGACHVSNLNYLVEWWAVTYPEIGLNKHYVEFSTEHRGETVAKTSDLGCIFNSACWCNFPGTMFKINELLGMFNAVAGYGWKLDDMMEAGSRVWLLQRCLGHIWGAAAADDRVGERIMTPVNEGGIKGQVPDMETMLKDFYQYRGLGEDGKPLPETLEKNGLGYLVGKI</sequence>
<dbReference type="Gene3D" id="1.10.599.10">
    <property type="entry name" value="Aldehyde Ferredoxin Oxidoreductase Protein, subunit A, domain 3"/>
    <property type="match status" value="1"/>
</dbReference>
<feature type="domain" description="Aldehyde ferredoxin oxidoreductase N-terminal" evidence="9">
    <location>
        <begin position="5"/>
        <end position="207"/>
    </location>
</feature>
<protein>
    <recommendedName>
        <fullName evidence="9">Aldehyde ferredoxin oxidoreductase N-terminal domain-containing protein</fullName>
    </recommendedName>
</protein>
<keyword evidence="3" id="KW-0004">4Fe-4S</keyword>
<dbReference type="InterPro" id="IPR013985">
    <property type="entry name" value="Ald_Fedxn_OxRdtase_dom3"/>
</dbReference>
<dbReference type="SMART" id="SM00790">
    <property type="entry name" value="AFOR_N"/>
    <property type="match status" value="1"/>
</dbReference>
<dbReference type="SUPFAM" id="SSF48310">
    <property type="entry name" value="Aldehyde ferredoxin oxidoreductase, C-terminal domains"/>
    <property type="match status" value="1"/>
</dbReference>
<keyword evidence="7" id="KW-0411">Iron-sulfur</keyword>
<comment type="cofactor">
    <cofactor evidence="1">
        <name>[4Fe-4S] cluster</name>
        <dbReference type="ChEBI" id="CHEBI:49883"/>
    </cofactor>
</comment>
<dbReference type="GO" id="GO:0016625">
    <property type="term" value="F:oxidoreductase activity, acting on the aldehyde or oxo group of donors, iron-sulfur protein as acceptor"/>
    <property type="evidence" value="ECO:0007669"/>
    <property type="project" value="InterPro"/>
</dbReference>
<dbReference type="Gene3D" id="1.10.569.10">
    <property type="entry name" value="Aldehyde Ferredoxin Oxidoreductase Protein, subunit A, domain 2"/>
    <property type="match status" value="1"/>
</dbReference>
<keyword evidence="5" id="KW-0560">Oxidoreductase</keyword>
<evidence type="ECO:0000313" key="11">
    <source>
        <dbReference type="Proteomes" id="UP000177876"/>
    </source>
</evidence>
<dbReference type="InterPro" id="IPR051919">
    <property type="entry name" value="W-dependent_AOR"/>
</dbReference>
<dbReference type="InterPro" id="IPR036503">
    <property type="entry name" value="Ald_Fedxn_OxRdtase_N_sf"/>
</dbReference>
<dbReference type="PANTHER" id="PTHR30038">
    <property type="entry name" value="ALDEHYDE FERREDOXIN OXIDOREDUCTASE"/>
    <property type="match status" value="1"/>
</dbReference>
<dbReference type="EMBL" id="MELK01000053">
    <property type="protein sequence ID" value="OFW55511.1"/>
    <property type="molecule type" value="Genomic_DNA"/>
</dbReference>
<evidence type="ECO:0000256" key="3">
    <source>
        <dbReference type="ARBA" id="ARBA00022485"/>
    </source>
</evidence>
<evidence type="ECO:0000313" key="10">
    <source>
        <dbReference type="EMBL" id="OFW55511.1"/>
    </source>
</evidence>
<evidence type="ECO:0000256" key="6">
    <source>
        <dbReference type="ARBA" id="ARBA00023004"/>
    </source>
</evidence>
<comment type="cofactor">
    <cofactor evidence="8">
        <name>tungstopterin</name>
        <dbReference type="ChEBI" id="CHEBI:30402"/>
    </cofactor>
</comment>
<evidence type="ECO:0000256" key="7">
    <source>
        <dbReference type="ARBA" id="ARBA00023014"/>
    </source>
</evidence>
<evidence type="ECO:0000256" key="5">
    <source>
        <dbReference type="ARBA" id="ARBA00023002"/>
    </source>
</evidence>
<gene>
    <name evidence="10" type="ORF">A2Y75_09345</name>
</gene>
<dbReference type="InterPro" id="IPR013983">
    <property type="entry name" value="Ald_Fedxn_OxRdtase_N"/>
</dbReference>
<keyword evidence="6" id="KW-0408">Iron</keyword>
<dbReference type="InterPro" id="IPR036021">
    <property type="entry name" value="Tungsten_al_ferr_oxy-like_C"/>
</dbReference>
<dbReference type="STRING" id="1797197.A2Y75_09345"/>
<evidence type="ECO:0000256" key="8">
    <source>
        <dbReference type="ARBA" id="ARBA00049934"/>
    </source>
</evidence>
<dbReference type="GO" id="GO:0051539">
    <property type="term" value="F:4 iron, 4 sulfur cluster binding"/>
    <property type="evidence" value="ECO:0007669"/>
    <property type="project" value="UniProtKB-KW"/>
</dbReference>
<dbReference type="Pfam" id="PF02730">
    <property type="entry name" value="AFOR_N"/>
    <property type="match status" value="1"/>
</dbReference>
<organism evidence="10 11">
    <name type="scientific">Candidatus Solincola sediminis</name>
    <dbReference type="NCBI Taxonomy" id="1797199"/>
    <lineage>
        <taxon>Bacteria</taxon>
        <taxon>Bacillati</taxon>
        <taxon>Actinomycetota</taxon>
        <taxon>Candidatus Geothermincolia</taxon>
        <taxon>Candidatus Geothermincolales</taxon>
        <taxon>Candidatus Geothermincolaceae</taxon>
        <taxon>Candidatus Solincola</taxon>
    </lineage>
</organism>
<comment type="caution">
    <text evidence="10">The sequence shown here is derived from an EMBL/GenBank/DDBJ whole genome shotgun (WGS) entry which is preliminary data.</text>
</comment>
<evidence type="ECO:0000256" key="2">
    <source>
        <dbReference type="ARBA" id="ARBA00011032"/>
    </source>
</evidence>
<keyword evidence="4" id="KW-0479">Metal-binding</keyword>
<dbReference type="Proteomes" id="UP000177876">
    <property type="component" value="Unassembled WGS sequence"/>
</dbReference>